<dbReference type="Proteomes" id="UP001500618">
    <property type="component" value="Unassembled WGS sequence"/>
</dbReference>
<feature type="region of interest" description="Disordered" evidence="1">
    <location>
        <begin position="436"/>
        <end position="455"/>
    </location>
</feature>
<gene>
    <name evidence="2" type="ORF">GCM10009765_29470</name>
</gene>
<evidence type="ECO:0000313" key="2">
    <source>
        <dbReference type="EMBL" id="GAA1678270.1"/>
    </source>
</evidence>
<name>A0ABN2GX33_9ACTN</name>
<evidence type="ECO:0000256" key="1">
    <source>
        <dbReference type="SAM" id="MobiDB-lite"/>
    </source>
</evidence>
<feature type="compositionally biased region" description="Basic and acidic residues" evidence="1">
    <location>
        <begin position="11"/>
        <end position="20"/>
    </location>
</feature>
<comment type="caution">
    <text evidence="2">The sequence shown here is derived from an EMBL/GenBank/DDBJ whole genome shotgun (WGS) entry which is preliminary data.</text>
</comment>
<dbReference type="EMBL" id="BAAANY010000009">
    <property type="protein sequence ID" value="GAA1678270.1"/>
    <property type="molecule type" value="Genomic_DNA"/>
</dbReference>
<reference evidence="2 3" key="1">
    <citation type="journal article" date="2019" name="Int. J. Syst. Evol. Microbiol.">
        <title>The Global Catalogue of Microorganisms (GCM) 10K type strain sequencing project: providing services to taxonomists for standard genome sequencing and annotation.</title>
        <authorList>
            <consortium name="The Broad Institute Genomics Platform"/>
            <consortium name="The Broad Institute Genome Sequencing Center for Infectious Disease"/>
            <person name="Wu L."/>
            <person name="Ma J."/>
        </authorList>
    </citation>
    <scope>NUCLEOTIDE SEQUENCE [LARGE SCALE GENOMIC DNA]</scope>
    <source>
        <strain evidence="2 3">JCM 14718</strain>
    </source>
</reference>
<feature type="region of interest" description="Disordered" evidence="1">
    <location>
        <begin position="108"/>
        <end position="159"/>
    </location>
</feature>
<accession>A0ABN2GX33</accession>
<feature type="region of interest" description="Disordered" evidence="1">
    <location>
        <begin position="1"/>
        <end position="20"/>
    </location>
</feature>
<evidence type="ECO:0000313" key="3">
    <source>
        <dbReference type="Proteomes" id="UP001500618"/>
    </source>
</evidence>
<keyword evidence="3" id="KW-1185">Reference proteome</keyword>
<proteinExistence type="predicted"/>
<feature type="compositionally biased region" description="Basic and acidic residues" evidence="1">
    <location>
        <begin position="116"/>
        <end position="135"/>
    </location>
</feature>
<protein>
    <submittedName>
        <fullName evidence="2">Uncharacterized protein</fullName>
    </submittedName>
</protein>
<sequence length="455" mass="48402">MELVPPVTPARPDRPPAHRRVDQPEVGLAGTALGLQRTAGNAAVAGLLTKRRPAVQRAATQVQREGMVEATTVKHTVNLPDWKIGEKDAGYAKFGLAAGGSYDLEYTPSSGGGEAAAHEGGEHAAAEHAGGEHAGGEGAAPHEGGTKLKPAAGASASPEGLKYQAEVTAEFEKETSGIFAGCTPKAKLGGEGNADKGKLGIEFSMEGDTFEPKFAFNLMEREGAEVKFLNLEAGVDWKMKERYYTTADGTKIKVTPKLTLKGSIEPEYKKIFEKLAEEAAEVITGEVLIAGSMILVGVATIAAFWATIDDGTDEAKAIDAAGQGRDELVAGFVAGATGKQLSGSQYTAEGLKRGTEWRAKVISGDNAKGLPVPAAVMDEKAGEQQDKIHKTAWDAANKYLHTELVKRYWEIHYMQKKLPWGEIETTYLMLMEGQKFGRPQPQEGRTDEGASSLAH</sequence>
<dbReference type="RefSeq" id="WP_344310688.1">
    <property type="nucleotide sequence ID" value="NZ_BAAANY010000009.1"/>
</dbReference>
<organism evidence="2 3">
    <name type="scientific">Fodinicola feengrottensis</name>
    <dbReference type="NCBI Taxonomy" id="435914"/>
    <lineage>
        <taxon>Bacteria</taxon>
        <taxon>Bacillati</taxon>
        <taxon>Actinomycetota</taxon>
        <taxon>Actinomycetes</taxon>
        <taxon>Mycobacteriales</taxon>
        <taxon>Fodinicola</taxon>
    </lineage>
</organism>